<dbReference type="EMBL" id="JAKCXM010000523">
    <property type="protein sequence ID" value="KAJ0393155.1"/>
    <property type="molecule type" value="Genomic_DNA"/>
</dbReference>
<evidence type="ECO:0000313" key="3">
    <source>
        <dbReference type="EMBL" id="KAJ0393155.1"/>
    </source>
</evidence>
<proteinExistence type="predicted"/>
<dbReference type="AlphaFoldDB" id="A0AAD5Q2E7"/>
<gene>
    <name evidence="3" type="ORF">P43SY_010452</name>
</gene>
<reference evidence="3" key="1">
    <citation type="submission" date="2021-12" db="EMBL/GenBank/DDBJ databases">
        <title>Prjna785345.</title>
        <authorList>
            <person name="Rujirawat T."/>
            <person name="Krajaejun T."/>
        </authorList>
    </citation>
    <scope>NUCLEOTIDE SEQUENCE</scope>
    <source>
        <strain evidence="3">Pi057C3</strain>
    </source>
</reference>
<evidence type="ECO:0000313" key="4">
    <source>
        <dbReference type="Proteomes" id="UP001209570"/>
    </source>
</evidence>
<dbReference type="Proteomes" id="UP001209570">
    <property type="component" value="Unassembled WGS sequence"/>
</dbReference>
<feature type="coiled-coil region" evidence="1">
    <location>
        <begin position="68"/>
        <end position="98"/>
    </location>
</feature>
<keyword evidence="4" id="KW-1185">Reference proteome</keyword>
<feature type="compositionally biased region" description="Polar residues" evidence="2">
    <location>
        <begin position="37"/>
        <end position="50"/>
    </location>
</feature>
<protein>
    <submittedName>
        <fullName evidence="3">Uncharacterized protein</fullName>
    </submittedName>
</protein>
<name>A0AAD5Q2E7_PYTIN</name>
<sequence>MTSRVTKLFLQNCLAAASGPQGKKRASDGEKRGKKLTSASSLKAQAASNGTKKRRRNKNAGKFAVSFLEAAQQEKKAADKTRENLRKLKTRANDKSKRLMMKALEKRKAMGL</sequence>
<evidence type="ECO:0000256" key="2">
    <source>
        <dbReference type="SAM" id="MobiDB-lite"/>
    </source>
</evidence>
<comment type="caution">
    <text evidence="3">The sequence shown here is derived from an EMBL/GenBank/DDBJ whole genome shotgun (WGS) entry which is preliminary data.</text>
</comment>
<accession>A0AAD5Q2E7</accession>
<organism evidence="3 4">
    <name type="scientific">Pythium insidiosum</name>
    <name type="common">Pythiosis disease agent</name>
    <dbReference type="NCBI Taxonomy" id="114742"/>
    <lineage>
        <taxon>Eukaryota</taxon>
        <taxon>Sar</taxon>
        <taxon>Stramenopiles</taxon>
        <taxon>Oomycota</taxon>
        <taxon>Peronosporomycetes</taxon>
        <taxon>Pythiales</taxon>
        <taxon>Pythiaceae</taxon>
        <taxon>Pythium</taxon>
    </lineage>
</organism>
<feature type="region of interest" description="Disordered" evidence="2">
    <location>
        <begin position="17"/>
        <end position="62"/>
    </location>
</feature>
<keyword evidence="1" id="KW-0175">Coiled coil</keyword>
<evidence type="ECO:0000256" key="1">
    <source>
        <dbReference type="SAM" id="Coils"/>
    </source>
</evidence>